<evidence type="ECO:0000256" key="1">
    <source>
        <dbReference type="ARBA" id="ARBA00005417"/>
    </source>
</evidence>
<evidence type="ECO:0000259" key="5">
    <source>
        <dbReference type="PROSITE" id="PS50893"/>
    </source>
</evidence>
<evidence type="ECO:0000256" key="4">
    <source>
        <dbReference type="ARBA" id="ARBA00022840"/>
    </source>
</evidence>
<gene>
    <name evidence="6" type="ORF">Heshes_15540</name>
    <name evidence="7" type="ORF">SAMN04489725_105195</name>
</gene>
<sequence>MSNATKTPATGTALLEVKDLVVHFPIGQGQFIRPVDRVSFSIGPGEVLSLVGESGSGKSTIGKALVRMIEPAGGSIIVGGRDVTHIRGREIKEYRKEAQMVFQDPFGSLNPTRSIEQHLAFPVRKYRANKGVSVSEQIDELLTKVGLTPVAETRRKFPHELSGGQRQRVAIARALAVNPKFIVADEPISMLDVSIRAGVLKLMNDLRNDLNLAFLYITHDLASARYIGNRIMVLYGGKVMETAPSAELIKAPTHPYTRLLLTATPGTRHRGPLPETSNSAPNLLEGRKGCPFANRCPLVTDVCRNEEPPLRELSSGHAVACHHPA</sequence>
<reference evidence="8" key="1">
    <citation type="submission" date="2016-10" db="EMBL/GenBank/DDBJ databases">
        <authorList>
            <person name="Varghese N."/>
        </authorList>
    </citation>
    <scope>NUCLEOTIDE SEQUENCE [LARGE SCALE GENOMIC DNA]</scope>
    <source>
        <strain evidence="8">DSM 12489</strain>
    </source>
</reference>
<dbReference type="FunFam" id="3.40.50.300:FF:000016">
    <property type="entry name" value="Oligopeptide ABC transporter ATP-binding component"/>
    <property type="match status" value="1"/>
</dbReference>
<protein>
    <submittedName>
        <fullName evidence="6">ABC transporter ATP-binding protein</fullName>
    </submittedName>
    <submittedName>
        <fullName evidence="7">Peptide/nickel transport system ATP-binding protein</fullName>
    </submittedName>
</protein>
<reference evidence="7" key="2">
    <citation type="submission" date="2016-10" db="EMBL/GenBank/DDBJ databases">
        <authorList>
            <person name="de Groot N.N."/>
        </authorList>
    </citation>
    <scope>NUCLEOTIDE SEQUENCE [LARGE SCALE GENOMIC DNA]</scope>
    <source>
        <strain evidence="7">DSM 12489</strain>
    </source>
</reference>
<dbReference type="NCBIfam" id="TIGR01727">
    <property type="entry name" value="oligo_HPY"/>
    <property type="match status" value="1"/>
</dbReference>
<organism evidence="7 8">
    <name type="scientific">Alicyclobacillus hesperidum</name>
    <dbReference type="NCBI Taxonomy" id="89784"/>
    <lineage>
        <taxon>Bacteria</taxon>
        <taxon>Bacillati</taxon>
        <taxon>Bacillota</taxon>
        <taxon>Bacilli</taxon>
        <taxon>Bacillales</taxon>
        <taxon>Alicyclobacillaceae</taxon>
        <taxon>Alicyclobacillus</taxon>
    </lineage>
</organism>
<accession>A0A1H2TEB6</accession>
<feature type="domain" description="ABC transporter" evidence="5">
    <location>
        <begin position="15"/>
        <end position="261"/>
    </location>
</feature>
<evidence type="ECO:0000313" key="7">
    <source>
        <dbReference type="EMBL" id="SDW42212.1"/>
    </source>
</evidence>
<evidence type="ECO:0000313" key="8">
    <source>
        <dbReference type="Proteomes" id="UP000182589"/>
    </source>
</evidence>
<dbReference type="PROSITE" id="PS00211">
    <property type="entry name" value="ABC_TRANSPORTER_1"/>
    <property type="match status" value="1"/>
</dbReference>
<dbReference type="Proteomes" id="UP001157137">
    <property type="component" value="Unassembled WGS sequence"/>
</dbReference>
<dbReference type="GO" id="GO:0055085">
    <property type="term" value="P:transmembrane transport"/>
    <property type="evidence" value="ECO:0007669"/>
    <property type="project" value="UniProtKB-ARBA"/>
</dbReference>
<dbReference type="PROSITE" id="PS50893">
    <property type="entry name" value="ABC_TRANSPORTER_2"/>
    <property type="match status" value="1"/>
</dbReference>
<dbReference type="InterPro" id="IPR003593">
    <property type="entry name" value="AAA+_ATPase"/>
</dbReference>
<dbReference type="InterPro" id="IPR003439">
    <property type="entry name" value="ABC_transporter-like_ATP-bd"/>
</dbReference>
<proteinExistence type="inferred from homology"/>
<keyword evidence="8" id="KW-1185">Reference proteome</keyword>
<dbReference type="InterPro" id="IPR017871">
    <property type="entry name" value="ABC_transporter-like_CS"/>
</dbReference>
<dbReference type="SMART" id="SM00382">
    <property type="entry name" value="AAA"/>
    <property type="match status" value="1"/>
</dbReference>
<dbReference type="SUPFAM" id="SSF52540">
    <property type="entry name" value="P-loop containing nucleoside triphosphate hydrolases"/>
    <property type="match status" value="1"/>
</dbReference>
<dbReference type="Proteomes" id="UP000182589">
    <property type="component" value="Unassembled WGS sequence"/>
</dbReference>
<dbReference type="RefSeq" id="WP_040289288.1">
    <property type="nucleotide sequence ID" value="NZ_BSRA01000007.1"/>
</dbReference>
<dbReference type="InterPro" id="IPR050319">
    <property type="entry name" value="ABC_transp_ATP-bind"/>
</dbReference>
<reference evidence="6" key="3">
    <citation type="submission" date="2023-02" db="EMBL/GenBank/DDBJ databases">
        <title>Proposal of a novel subspecies: Alicyclobacillus hesperidum subspecies aegle.</title>
        <authorList>
            <person name="Goto K."/>
            <person name="Fujii T."/>
            <person name="Yasui K."/>
            <person name="Mochida K."/>
            <person name="Kato-Tanaka Y."/>
            <person name="Morohoshi S."/>
            <person name="An S.Y."/>
            <person name="Kasai H."/>
            <person name="Yokota A."/>
        </authorList>
    </citation>
    <scope>NUCLEOTIDE SEQUENCE</scope>
    <source>
        <strain evidence="6">DSM 12766</strain>
    </source>
</reference>
<dbReference type="PANTHER" id="PTHR43776">
    <property type="entry name" value="TRANSPORT ATP-BINDING PROTEIN"/>
    <property type="match status" value="1"/>
</dbReference>
<dbReference type="InterPro" id="IPR027417">
    <property type="entry name" value="P-loop_NTPase"/>
</dbReference>
<dbReference type="STRING" id="89784.SAMN04489725_105195"/>
<evidence type="ECO:0000256" key="3">
    <source>
        <dbReference type="ARBA" id="ARBA00022741"/>
    </source>
</evidence>
<keyword evidence="3" id="KW-0547">Nucleotide-binding</keyword>
<evidence type="ECO:0000313" key="6">
    <source>
        <dbReference type="EMBL" id="GLV13870.1"/>
    </source>
</evidence>
<dbReference type="CDD" id="cd03257">
    <property type="entry name" value="ABC_NikE_OppD_transporters"/>
    <property type="match status" value="1"/>
</dbReference>
<dbReference type="EMBL" id="BSRA01000007">
    <property type="protein sequence ID" value="GLV13870.1"/>
    <property type="molecule type" value="Genomic_DNA"/>
</dbReference>
<dbReference type="GO" id="GO:0016887">
    <property type="term" value="F:ATP hydrolysis activity"/>
    <property type="evidence" value="ECO:0007669"/>
    <property type="project" value="InterPro"/>
</dbReference>
<evidence type="ECO:0000256" key="2">
    <source>
        <dbReference type="ARBA" id="ARBA00022448"/>
    </source>
</evidence>
<keyword evidence="2" id="KW-0813">Transport</keyword>
<dbReference type="AlphaFoldDB" id="A0A1H2TEB6"/>
<dbReference type="Gene3D" id="3.40.50.300">
    <property type="entry name" value="P-loop containing nucleotide triphosphate hydrolases"/>
    <property type="match status" value="1"/>
</dbReference>
<dbReference type="Pfam" id="PF08352">
    <property type="entry name" value="oligo_HPY"/>
    <property type="match status" value="1"/>
</dbReference>
<name>A0A1H2TEB6_9BACL</name>
<dbReference type="InterPro" id="IPR013563">
    <property type="entry name" value="Oligopep_ABC_C"/>
</dbReference>
<dbReference type="PANTHER" id="PTHR43776:SF8">
    <property type="entry name" value="ABC TRANSPORTER, ATP-BINDING PROTEIN"/>
    <property type="match status" value="1"/>
</dbReference>
<dbReference type="GO" id="GO:0015833">
    <property type="term" value="P:peptide transport"/>
    <property type="evidence" value="ECO:0007669"/>
    <property type="project" value="InterPro"/>
</dbReference>
<keyword evidence="4 7" id="KW-0067">ATP-binding</keyword>
<dbReference type="Pfam" id="PF00005">
    <property type="entry name" value="ABC_tran"/>
    <property type="match status" value="1"/>
</dbReference>
<dbReference type="GO" id="GO:0005524">
    <property type="term" value="F:ATP binding"/>
    <property type="evidence" value="ECO:0007669"/>
    <property type="project" value="UniProtKB-KW"/>
</dbReference>
<comment type="similarity">
    <text evidence="1">Belongs to the ABC transporter superfamily.</text>
</comment>
<dbReference type="EMBL" id="FNOJ01000005">
    <property type="protein sequence ID" value="SDW42212.1"/>
    <property type="molecule type" value="Genomic_DNA"/>
</dbReference>